<dbReference type="AlphaFoldDB" id="A0A1Y1ZW58"/>
<sequence length="154" mass="17215">MSLGTCQIRLDKRPFSNAILRHVPLAPRPSYRNFQHQYFVPGRSLKSPREAPVAFTGHRFMAGDPVSRVVLKPSHQRESVHFSSRYGTLQELARRAKTLAETGAVETDLPCSPPRRPSSLRSTSPDSGNSERCATSCSRCKNNPRAEQIPFVLL</sequence>
<comment type="caution">
    <text evidence="2">The sequence shown here is derived from an EMBL/GenBank/DDBJ whole genome shotgun (WGS) entry which is preliminary data.</text>
</comment>
<feature type="compositionally biased region" description="Low complexity" evidence="1">
    <location>
        <begin position="117"/>
        <end position="127"/>
    </location>
</feature>
<gene>
    <name evidence="2" type="ORF">BCR34DRAFT_233805</name>
</gene>
<organism evidence="2 3">
    <name type="scientific">Clohesyomyces aquaticus</name>
    <dbReference type="NCBI Taxonomy" id="1231657"/>
    <lineage>
        <taxon>Eukaryota</taxon>
        <taxon>Fungi</taxon>
        <taxon>Dikarya</taxon>
        <taxon>Ascomycota</taxon>
        <taxon>Pezizomycotina</taxon>
        <taxon>Dothideomycetes</taxon>
        <taxon>Pleosporomycetidae</taxon>
        <taxon>Pleosporales</taxon>
        <taxon>Lindgomycetaceae</taxon>
        <taxon>Clohesyomyces</taxon>
    </lineage>
</organism>
<feature type="region of interest" description="Disordered" evidence="1">
    <location>
        <begin position="103"/>
        <end position="138"/>
    </location>
</feature>
<reference evidence="2 3" key="1">
    <citation type="submission" date="2016-07" db="EMBL/GenBank/DDBJ databases">
        <title>Pervasive Adenine N6-methylation of Active Genes in Fungi.</title>
        <authorList>
            <consortium name="DOE Joint Genome Institute"/>
            <person name="Mondo S.J."/>
            <person name="Dannebaum R.O."/>
            <person name="Kuo R.C."/>
            <person name="Labutti K."/>
            <person name="Haridas S."/>
            <person name="Kuo A."/>
            <person name="Salamov A."/>
            <person name="Ahrendt S.R."/>
            <person name="Lipzen A."/>
            <person name="Sullivan W."/>
            <person name="Andreopoulos W.B."/>
            <person name="Clum A."/>
            <person name="Lindquist E."/>
            <person name="Daum C."/>
            <person name="Ramamoorthy G.K."/>
            <person name="Gryganskyi A."/>
            <person name="Culley D."/>
            <person name="Magnuson J.K."/>
            <person name="James T.Y."/>
            <person name="O'Malley M.A."/>
            <person name="Stajich J.E."/>
            <person name="Spatafora J.W."/>
            <person name="Visel A."/>
            <person name="Grigoriev I.V."/>
        </authorList>
    </citation>
    <scope>NUCLEOTIDE SEQUENCE [LARGE SCALE GENOMIC DNA]</scope>
    <source>
        <strain evidence="2 3">CBS 115471</strain>
    </source>
</reference>
<evidence type="ECO:0000256" key="1">
    <source>
        <dbReference type="SAM" id="MobiDB-lite"/>
    </source>
</evidence>
<accession>A0A1Y1ZW58</accession>
<keyword evidence="3" id="KW-1185">Reference proteome</keyword>
<feature type="compositionally biased region" description="Polar residues" evidence="1">
    <location>
        <begin position="128"/>
        <end position="138"/>
    </location>
</feature>
<proteinExistence type="predicted"/>
<evidence type="ECO:0000313" key="3">
    <source>
        <dbReference type="Proteomes" id="UP000193144"/>
    </source>
</evidence>
<protein>
    <submittedName>
        <fullName evidence="2">Uncharacterized protein</fullName>
    </submittedName>
</protein>
<dbReference type="EMBL" id="MCFA01000033">
    <property type="protein sequence ID" value="ORY14458.1"/>
    <property type="molecule type" value="Genomic_DNA"/>
</dbReference>
<name>A0A1Y1ZW58_9PLEO</name>
<dbReference type="Proteomes" id="UP000193144">
    <property type="component" value="Unassembled WGS sequence"/>
</dbReference>
<evidence type="ECO:0000313" key="2">
    <source>
        <dbReference type="EMBL" id="ORY14458.1"/>
    </source>
</evidence>